<feature type="domain" description="Lipocalin/cytosolic fatty-acid binding" evidence="10">
    <location>
        <begin position="41"/>
        <end position="177"/>
    </location>
</feature>
<keyword evidence="3" id="KW-0813">Transport</keyword>
<feature type="signal peptide" evidence="8">
    <location>
        <begin position="1"/>
        <end position="18"/>
    </location>
</feature>
<evidence type="ECO:0000256" key="9">
    <source>
        <dbReference type="RuleBase" id="RU003695"/>
    </source>
</evidence>
<evidence type="ECO:0000259" key="10">
    <source>
        <dbReference type="Pfam" id="PF00061"/>
    </source>
</evidence>
<comment type="caution">
    <text evidence="11">The sequence shown here is derived from an EMBL/GenBank/DDBJ whole genome shotgun (WGS) entry which is preliminary data.</text>
</comment>
<evidence type="ECO:0000256" key="2">
    <source>
        <dbReference type="ARBA" id="ARBA00006889"/>
    </source>
</evidence>
<dbReference type="GO" id="GO:0019841">
    <property type="term" value="F:retinol binding"/>
    <property type="evidence" value="ECO:0007669"/>
    <property type="project" value="UniProtKB-KW"/>
</dbReference>
<keyword evidence="4" id="KW-0964">Secreted</keyword>
<protein>
    <recommendedName>
        <fullName evidence="10">Lipocalin/cytosolic fatty-acid binding domain-containing protein</fullName>
    </recommendedName>
</protein>
<comment type="similarity">
    <text evidence="2 8 9">Belongs to the calycin superfamily. Lipocalin family.</text>
</comment>
<keyword evidence="7" id="KW-1015">Disulfide bond</keyword>
<reference evidence="11 12" key="1">
    <citation type="submission" date="2024-01" db="EMBL/GenBank/DDBJ databases">
        <title>The genome of the rayed Mediterranean limpet Patella caerulea (Linnaeus, 1758).</title>
        <authorList>
            <person name="Anh-Thu Weber A."/>
            <person name="Halstead-Nussloch G."/>
        </authorList>
    </citation>
    <scope>NUCLEOTIDE SEQUENCE [LARGE SCALE GENOMIC DNA]</scope>
    <source>
        <strain evidence="11">AATW-2023a</strain>
        <tissue evidence="11">Whole specimen</tissue>
    </source>
</reference>
<dbReference type="PIRSF" id="PIRSF036893">
    <property type="entry name" value="Lipocalin_ApoD"/>
    <property type="match status" value="1"/>
</dbReference>
<dbReference type="InterPro" id="IPR000566">
    <property type="entry name" value="Lipocln_cytosolic_FA-bd_dom"/>
</dbReference>
<dbReference type="InterPro" id="IPR022272">
    <property type="entry name" value="Lipocalin_CS"/>
</dbReference>
<dbReference type="PROSITE" id="PS00213">
    <property type="entry name" value="LIPOCALIN"/>
    <property type="match status" value="1"/>
</dbReference>
<organism evidence="11 12">
    <name type="scientific">Patella caerulea</name>
    <name type="common">Rayed Mediterranean limpet</name>
    <dbReference type="NCBI Taxonomy" id="87958"/>
    <lineage>
        <taxon>Eukaryota</taxon>
        <taxon>Metazoa</taxon>
        <taxon>Spiralia</taxon>
        <taxon>Lophotrochozoa</taxon>
        <taxon>Mollusca</taxon>
        <taxon>Gastropoda</taxon>
        <taxon>Patellogastropoda</taxon>
        <taxon>Patelloidea</taxon>
        <taxon>Patellidae</taxon>
        <taxon>Patella</taxon>
    </lineage>
</organism>
<evidence type="ECO:0000256" key="1">
    <source>
        <dbReference type="ARBA" id="ARBA00004613"/>
    </source>
</evidence>
<name>A0AAN8JVD0_PATCE</name>
<dbReference type="Pfam" id="PF00061">
    <property type="entry name" value="Lipocalin"/>
    <property type="match status" value="1"/>
</dbReference>
<keyword evidence="6" id="KW-0446">Lipid-binding</keyword>
<evidence type="ECO:0000256" key="3">
    <source>
        <dbReference type="ARBA" id="ARBA00022448"/>
    </source>
</evidence>
<dbReference type="GO" id="GO:0005615">
    <property type="term" value="C:extracellular space"/>
    <property type="evidence" value="ECO:0007669"/>
    <property type="project" value="UniProtKB-ARBA"/>
</dbReference>
<evidence type="ECO:0000256" key="6">
    <source>
        <dbReference type="ARBA" id="ARBA00023121"/>
    </source>
</evidence>
<evidence type="ECO:0000313" key="12">
    <source>
        <dbReference type="Proteomes" id="UP001347796"/>
    </source>
</evidence>
<dbReference type="GO" id="GO:0034632">
    <property type="term" value="F:retinol transmembrane transporter activity"/>
    <property type="evidence" value="ECO:0007669"/>
    <property type="project" value="InterPro"/>
</dbReference>
<dbReference type="PANTHER" id="PTHR11873">
    <property type="entry name" value="RETINOL-BINDING PROTEIN 4"/>
    <property type="match status" value="1"/>
</dbReference>
<dbReference type="InterPro" id="IPR012674">
    <property type="entry name" value="Calycin"/>
</dbReference>
<dbReference type="InterPro" id="IPR022271">
    <property type="entry name" value="Lipocalin_ApoD"/>
</dbReference>
<keyword evidence="8" id="KW-0732">Signal</keyword>
<evidence type="ECO:0000256" key="8">
    <source>
        <dbReference type="PIRNR" id="PIRNR036893"/>
    </source>
</evidence>
<gene>
    <name evidence="11" type="ORF">SNE40_010938</name>
</gene>
<dbReference type="Proteomes" id="UP001347796">
    <property type="component" value="Unassembled WGS sequence"/>
</dbReference>
<evidence type="ECO:0000256" key="4">
    <source>
        <dbReference type="ARBA" id="ARBA00022525"/>
    </source>
</evidence>
<dbReference type="PRINTS" id="PR01273">
    <property type="entry name" value="INVTBRTCOLOR"/>
</dbReference>
<keyword evidence="5" id="KW-0683">Retinol-binding</keyword>
<keyword evidence="12" id="KW-1185">Reference proteome</keyword>
<sequence>MDGVIIYAIVLLMKSVQTAEINCQVTSFKIQENFDLSKYLGTWYEIKWIAPFYHPEEDQWSDYQHTYRMKQDGGVAGYGSARKPPAMECVYFRNDLNRTSISGKFTFGENGSPYWVIKTDYTNFATVYGCSKQYANGTCSNRRIWIWGRETTLAEQFLKEAESAVTDVCVNTSVLVSTGHSEGCSVETNGSGSVLLSFSAMLLNYLILFVFK</sequence>
<dbReference type="GO" id="GO:0031409">
    <property type="term" value="F:pigment binding"/>
    <property type="evidence" value="ECO:0007669"/>
    <property type="project" value="InterPro"/>
</dbReference>
<evidence type="ECO:0000313" key="11">
    <source>
        <dbReference type="EMBL" id="KAK6183460.1"/>
    </source>
</evidence>
<dbReference type="PANTHER" id="PTHR11873:SF0">
    <property type="entry name" value="LIPOCALIN-RELATED PROTEIN"/>
    <property type="match status" value="1"/>
</dbReference>
<dbReference type="EMBL" id="JAZGQO010000007">
    <property type="protein sequence ID" value="KAK6183460.1"/>
    <property type="molecule type" value="Genomic_DNA"/>
</dbReference>
<dbReference type="InterPro" id="IPR002449">
    <property type="entry name" value="Retinol-bd/Purpurin"/>
</dbReference>
<dbReference type="Gene3D" id="2.40.128.20">
    <property type="match status" value="1"/>
</dbReference>
<evidence type="ECO:0000256" key="7">
    <source>
        <dbReference type="ARBA" id="ARBA00023157"/>
    </source>
</evidence>
<comment type="subcellular location">
    <subcellularLocation>
        <location evidence="1">Secreted</location>
    </subcellularLocation>
</comment>
<feature type="chain" id="PRO_5042674844" description="Lipocalin/cytosolic fatty-acid binding domain-containing protein" evidence="8">
    <location>
        <begin position="19"/>
        <end position="212"/>
    </location>
</feature>
<proteinExistence type="inferred from homology"/>
<dbReference type="SUPFAM" id="SSF50814">
    <property type="entry name" value="Lipocalins"/>
    <property type="match status" value="1"/>
</dbReference>
<accession>A0AAN8JVD0</accession>
<evidence type="ECO:0000256" key="5">
    <source>
        <dbReference type="ARBA" id="ARBA00023072"/>
    </source>
</evidence>
<dbReference type="AlphaFoldDB" id="A0AAN8JVD0"/>
<dbReference type="InterPro" id="IPR003057">
    <property type="entry name" value="Invtbrt_color"/>
</dbReference>